<dbReference type="EMBL" id="FZQP02002781">
    <property type="protein sequence ID" value="VVC96568.1"/>
    <property type="molecule type" value="Genomic_DNA"/>
</dbReference>
<proteinExistence type="predicted"/>
<evidence type="ECO:0000256" key="1">
    <source>
        <dbReference type="SAM" id="MobiDB-lite"/>
    </source>
</evidence>
<evidence type="ECO:0008006" key="4">
    <source>
        <dbReference type="Google" id="ProtNLM"/>
    </source>
</evidence>
<evidence type="ECO:0000313" key="2">
    <source>
        <dbReference type="EMBL" id="VVC96568.1"/>
    </source>
</evidence>
<evidence type="ECO:0000313" key="3">
    <source>
        <dbReference type="Proteomes" id="UP000324832"/>
    </source>
</evidence>
<organism evidence="2 3">
    <name type="scientific">Leptidea sinapis</name>
    <dbReference type="NCBI Taxonomy" id="189913"/>
    <lineage>
        <taxon>Eukaryota</taxon>
        <taxon>Metazoa</taxon>
        <taxon>Ecdysozoa</taxon>
        <taxon>Arthropoda</taxon>
        <taxon>Hexapoda</taxon>
        <taxon>Insecta</taxon>
        <taxon>Pterygota</taxon>
        <taxon>Neoptera</taxon>
        <taxon>Endopterygota</taxon>
        <taxon>Lepidoptera</taxon>
        <taxon>Glossata</taxon>
        <taxon>Ditrysia</taxon>
        <taxon>Papilionoidea</taxon>
        <taxon>Pieridae</taxon>
        <taxon>Dismorphiinae</taxon>
        <taxon>Leptidea</taxon>
    </lineage>
</organism>
<name>A0A5E4QE53_9NEOP</name>
<reference evidence="2 3" key="1">
    <citation type="submission" date="2017-07" db="EMBL/GenBank/DDBJ databases">
        <authorList>
            <person name="Talla V."/>
            <person name="Backstrom N."/>
        </authorList>
    </citation>
    <scope>NUCLEOTIDE SEQUENCE [LARGE SCALE GENOMIC DNA]</scope>
</reference>
<keyword evidence="3" id="KW-1185">Reference proteome</keyword>
<accession>A0A5E4QE53</accession>
<feature type="region of interest" description="Disordered" evidence="1">
    <location>
        <begin position="176"/>
        <end position="212"/>
    </location>
</feature>
<protein>
    <recommendedName>
        <fullName evidence="4">MADF domain-containing protein</fullName>
    </recommendedName>
</protein>
<sequence length="212" mass="23263">MRPGYMCSRRLNSLPEVKLKWKKLRDSYRDALKRQTRCLLPATTSRFAACGSNGGRASQMVAPAELVFASPSQRAAGCVHQQGSHGLQVVPGRRAGLLAGAHGDRHRFRVAPYVCDVSTRPGYERQRQLRAPGCEAFHVCLSAQAGLFNLAHICTRRKLLLFPILPRSLHRVRGAYSEKPEEVQETVSDVSPPAPRSAGRRGDSARRPGAGV</sequence>
<dbReference type="Proteomes" id="UP000324832">
    <property type="component" value="Unassembled WGS sequence"/>
</dbReference>
<dbReference type="AlphaFoldDB" id="A0A5E4QE53"/>
<gene>
    <name evidence="2" type="ORF">LSINAPIS_LOCUS8037</name>
</gene>